<keyword evidence="1" id="KW-1133">Transmembrane helix</keyword>
<protein>
    <submittedName>
        <fullName evidence="2">Uncharacterized protein</fullName>
    </submittedName>
</protein>
<reference evidence="2" key="1">
    <citation type="submission" date="2021-01" db="EMBL/GenBank/DDBJ databases">
        <title>Whole genome shotgun sequence of Sinosporangium siamense NBRC 109515.</title>
        <authorList>
            <person name="Komaki H."/>
            <person name="Tamura T."/>
        </authorList>
    </citation>
    <scope>NUCLEOTIDE SEQUENCE</scope>
    <source>
        <strain evidence="2">NBRC 109515</strain>
    </source>
</reference>
<dbReference type="Proteomes" id="UP000606172">
    <property type="component" value="Unassembled WGS sequence"/>
</dbReference>
<dbReference type="PROSITE" id="PS51257">
    <property type="entry name" value="PROKAR_LIPOPROTEIN"/>
    <property type="match status" value="1"/>
</dbReference>
<dbReference type="AlphaFoldDB" id="A0A919RC50"/>
<accession>A0A919RC50</accession>
<proteinExistence type="predicted"/>
<feature type="transmembrane region" description="Helical" evidence="1">
    <location>
        <begin position="31"/>
        <end position="58"/>
    </location>
</feature>
<dbReference type="EMBL" id="BOOW01000007">
    <property type="protein sequence ID" value="GII90938.1"/>
    <property type="molecule type" value="Genomic_DNA"/>
</dbReference>
<organism evidence="2 3">
    <name type="scientific">Sinosporangium siamense</name>
    <dbReference type="NCBI Taxonomy" id="1367973"/>
    <lineage>
        <taxon>Bacteria</taxon>
        <taxon>Bacillati</taxon>
        <taxon>Actinomycetota</taxon>
        <taxon>Actinomycetes</taxon>
        <taxon>Streptosporangiales</taxon>
        <taxon>Streptosporangiaceae</taxon>
        <taxon>Sinosporangium</taxon>
    </lineage>
</organism>
<evidence type="ECO:0000313" key="3">
    <source>
        <dbReference type="Proteomes" id="UP000606172"/>
    </source>
</evidence>
<name>A0A919RC50_9ACTN</name>
<evidence type="ECO:0000313" key="2">
    <source>
        <dbReference type="EMBL" id="GII90938.1"/>
    </source>
</evidence>
<sequence>MQALTRLTAVDRSLASPWPVAVGVTVSCTLAALAAASVLSGVMLIAVVVCTVGIVAGYSTSGSV</sequence>
<comment type="caution">
    <text evidence="2">The sequence shown here is derived from an EMBL/GenBank/DDBJ whole genome shotgun (WGS) entry which is preliminary data.</text>
</comment>
<evidence type="ECO:0000256" key="1">
    <source>
        <dbReference type="SAM" id="Phobius"/>
    </source>
</evidence>
<keyword evidence="3" id="KW-1185">Reference proteome</keyword>
<gene>
    <name evidence="2" type="ORF">Ssi02_11690</name>
</gene>
<dbReference type="RefSeq" id="WP_380659779.1">
    <property type="nucleotide sequence ID" value="NZ_JBHLZQ010000061.1"/>
</dbReference>
<keyword evidence="1" id="KW-0472">Membrane</keyword>
<keyword evidence="1" id="KW-0812">Transmembrane</keyword>